<dbReference type="InterPro" id="IPR029485">
    <property type="entry name" value="CAT_C"/>
</dbReference>
<dbReference type="AlphaFoldDB" id="A0A8J2HTW5"/>
<dbReference type="Proteomes" id="UP000786811">
    <property type="component" value="Unassembled WGS sequence"/>
</dbReference>
<feature type="transmembrane region" description="Helical" evidence="7">
    <location>
        <begin position="51"/>
        <end position="73"/>
    </location>
</feature>
<dbReference type="GO" id="GO:0015171">
    <property type="term" value="F:amino acid transmembrane transporter activity"/>
    <property type="evidence" value="ECO:0007669"/>
    <property type="project" value="TreeGrafter"/>
</dbReference>
<dbReference type="Gene3D" id="1.20.1740.10">
    <property type="entry name" value="Amino acid/polyamine transporter I"/>
    <property type="match status" value="3"/>
</dbReference>
<comment type="caution">
    <text evidence="10">The sequence shown here is derived from an EMBL/GenBank/DDBJ whole genome shotgun (WGS) entry which is preliminary data.</text>
</comment>
<feature type="transmembrane region" description="Helical" evidence="7">
    <location>
        <begin position="481"/>
        <end position="501"/>
    </location>
</feature>
<dbReference type="Pfam" id="PF13520">
    <property type="entry name" value="AA_permease_2"/>
    <property type="match status" value="1"/>
</dbReference>
<feature type="domain" description="Cationic amino acid transporter C-terminal" evidence="9">
    <location>
        <begin position="546"/>
        <end position="596"/>
    </location>
</feature>
<feature type="region of interest" description="Disordered" evidence="6">
    <location>
        <begin position="617"/>
        <end position="652"/>
    </location>
</feature>
<feature type="transmembrane region" description="Helical" evidence="7">
    <location>
        <begin position="546"/>
        <end position="565"/>
    </location>
</feature>
<gene>
    <name evidence="10" type="ORF">HICCMSTLAB_LOCUS13454</name>
</gene>
<evidence type="ECO:0000256" key="2">
    <source>
        <dbReference type="ARBA" id="ARBA00022448"/>
    </source>
</evidence>
<protein>
    <submittedName>
        <fullName evidence="10">Similar to Slc7a4: Cationic amino acid transporter 4 (Mus musculus)</fullName>
    </submittedName>
</protein>
<dbReference type="EMBL" id="CAJNRD030001124">
    <property type="protein sequence ID" value="CAG5108818.1"/>
    <property type="molecule type" value="Genomic_DNA"/>
</dbReference>
<keyword evidence="3 7" id="KW-0812">Transmembrane</keyword>
<feature type="transmembrane region" description="Helical" evidence="7">
    <location>
        <begin position="241"/>
        <end position="258"/>
    </location>
</feature>
<feature type="transmembrane region" description="Helical" evidence="7">
    <location>
        <begin position="388"/>
        <end position="409"/>
    </location>
</feature>
<feature type="region of interest" description="Disordered" evidence="6">
    <location>
        <begin position="423"/>
        <end position="449"/>
    </location>
</feature>
<evidence type="ECO:0000259" key="9">
    <source>
        <dbReference type="Pfam" id="PF13906"/>
    </source>
</evidence>
<dbReference type="InterPro" id="IPR004841">
    <property type="entry name" value="AA-permease/SLC12A_dom"/>
</dbReference>
<dbReference type="Pfam" id="PF00324">
    <property type="entry name" value="AA_permease"/>
    <property type="match status" value="1"/>
</dbReference>
<dbReference type="PANTHER" id="PTHR43243:SF4">
    <property type="entry name" value="CATIONIC AMINO ACID TRANSPORTER 4"/>
    <property type="match status" value="1"/>
</dbReference>
<feature type="transmembrane region" description="Helical" evidence="7">
    <location>
        <begin position="85"/>
        <end position="105"/>
    </location>
</feature>
<keyword evidence="5 7" id="KW-0472">Membrane</keyword>
<evidence type="ECO:0000256" key="7">
    <source>
        <dbReference type="SAM" id="Phobius"/>
    </source>
</evidence>
<reference evidence="10" key="1">
    <citation type="submission" date="2021-04" db="EMBL/GenBank/DDBJ databases">
        <authorList>
            <person name="Chebbi M.A.C M."/>
        </authorList>
    </citation>
    <scope>NUCLEOTIDE SEQUENCE</scope>
</reference>
<keyword evidence="2" id="KW-0813">Transport</keyword>
<feature type="domain" description="Amino acid permease/ SLC12A" evidence="8">
    <location>
        <begin position="254"/>
        <end position="410"/>
    </location>
</feature>
<feature type="compositionally biased region" description="Low complexity" evidence="6">
    <location>
        <begin position="431"/>
        <end position="443"/>
    </location>
</feature>
<proteinExistence type="predicted"/>
<feature type="transmembrane region" description="Helical" evidence="7">
    <location>
        <begin position="513"/>
        <end position="534"/>
    </location>
</feature>
<evidence type="ECO:0000256" key="5">
    <source>
        <dbReference type="ARBA" id="ARBA00023136"/>
    </source>
</evidence>
<feature type="non-terminal residue" evidence="10">
    <location>
        <position position="1"/>
    </location>
</feature>
<accession>A0A8J2HTW5</accession>
<evidence type="ECO:0000313" key="10">
    <source>
        <dbReference type="EMBL" id="CAG5108818.1"/>
    </source>
</evidence>
<name>A0A8J2HTW5_COTCN</name>
<feature type="transmembrane region" description="Helical" evidence="7">
    <location>
        <begin position="117"/>
        <end position="138"/>
    </location>
</feature>
<dbReference type="PANTHER" id="PTHR43243">
    <property type="entry name" value="INNER MEMBRANE TRANSPORTER YGJI-RELATED"/>
    <property type="match status" value="1"/>
</dbReference>
<keyword evidence="11" id="KW-1185">Reference proteome</keyword>
<evidence type="ECO:0000256" key="6">
    <source>
        <dbReference type="SAM" id="MobiDB-lite"/>
    </source>
</evidence>
<feature type="transmembrane region" description="Helical" evidence="7">
    <location>
        <begin position="213"/>
        <end position="235"/>
    </location>
</feature>
<evidence type="ECO:0000256" key="3">
    <source>
        <dbReference type="ARBA" id="ARBA00022692"/>
    </source>
</evidence>
<comment type="subcellular location">
    <subcellularLocation>
        <location evidence="1">Membrane</location>
        <topology evidence="1">Multi-pass membrane protein</topology>
    </subcellularLocation>
</comment>
<evidence type="ECO:0000256" key="1">
    <source>
        <dbReference type="ARBA" id="ARBA00004141"/>
    </source>
</evidence>
<sequence>SHYQYTEYLKGFTMPSVRRMILGHVMSGICSKMNRIKRLDGDGMETPLKRCLTTFDMTFLGVGHMMGAGIYVLTGQVAHSIAGPAIIISFALAGLASAFAAYCYAEFGARVPKAGSAYVYTYVTIGEFWAFVIGWNIILEHMIGAASVARAWSGYVDSLTGGTLSNLTSDFMSGHEMSPSLGHIPDPLACILCLVYALILGSGVKVSSRLNSVLTMVNLGVIGLVIGLGCQYANFGNWTDEKHYGFMPFGIAGVMAEARNPSKSIPRATSFSMIIVVIGYILLSGMLTLVVPYWEINPTAALSEAFASRGVTWAKYVISIGALCGMTTTLFGSLFSLPRIIYAMASDGLLFSFLGRVNERTQLPIINLAISGVICSIIALLFDLAHLVEFMSIGTFLAYTIVSASVIILRYRPINDIPHFIPTKTHEAESPSDTSSTSSLTDSSPDDSELIESQKVNPVGRLKKRYAKLANIIGNWEPGTAVMAALIIYIAGCICISVLLLGLTSPFDQEPSWWNNLLYFFVSLIMVACLLVIGAHEQCPAVDDKFRVHFVPLIPAISIYINILLMSHLQLLTWLRFFVWMFLGILIYFLYGIHHSKEAGPNSYSVLMTRFEEEQAQSRNKVNSGLRFKPTRLLKSKKNSDKQPILNSDSYR</sequence>
<dbReference type="OrthoDB" id="3900342at2759"/>
<feature type="transmembrane region" description="Helical" evidence="7">
    <location>
        <begin position="270"/>
        <end position="294"/>
    </location>
</feature>
<feature type="transmembrane region" description="Helical" evidence="7">
    <location>
        <begin position="314"/>
        <end position="342"/>
    </location>
</feature>
<dbReference type="Pfam" id="PF13906">
    <property type="entry name" value="AA_permease_C"/>
    <property type="match status" value="1"/>
</dbReference>
<organism evidence="10 11">
    <name type="scientific">Cotesia congregata</name>
    <name type="common">Parasitoid wasp</name>
    <name type="synonym">Apanteles congregatus</name>
    <dbReference type="NCBI Taxonomy" id="51543"/>
    <lineage>
        <taxon>Eukaryota</taxon>
        <taxon>Metazoa</taxon>
        <taxon>Ecdysozoa</taxon>
        <taxon>Arthropoda</taxon>
        <taxon>Hexapoda</taxon>
        <taxon>Insecta</taxon>
        <taxon>Pterygota</taxon>
        <taxon>Neoptera</taxon>
        <taxon>Endopterygota</taxon>
        <taxon>Hymenoptera</taxon>
        <taxon>Apocrita</taxon>
        <taxon>Ichneumonoidea</taxon>
        <taxon>Braconidae</taxon>
        <taxon>Microgastrinae</taxon>
        <taxon>Cotesia</taxon>
    </lineage>
</organism>
<dbReference type="GO" id="GO:0005886">
    <property type="term" value="C:plasma membrane"/>
    <property type="evidence" value="ECO:0007669"/>
    <property type="project" value="TreeGrafter"/>
</dbReference>
<feature type="transmembrane region" description="Helical" evidence="7">
    <location>
        <begin position="571"/>
        <end position="591"/>
    </location>
</feature>
<evidence type="ECO:0000259" key="8">
    <source>
        <dbReference type="Pfam" id="PF00324"/>
    </source>
</evidence>
<dbReference type="InterPro" id="IPR002293">
    <property type="entry name" value="AA/rel_permease1"/>
</dbReference>
<keyword evidence="4 7" id="KW-1133">Transmembrane helix</keyword>
<evidence type="ECO:0000256" key="4">
    <source>
        <dbReference type="ARBA" id="ARBA00022989"/>
    </source>
</evidence>
<feature type="transmembrane region" description="Helical" evidence="7">
    <location>
        <begin position="363"/>
        <end position="382"/>
    </location>
</feature>
<feature type="transmembrane region" description="Helical" evidence="7">
    <location>
        <begin position="181"/>
        <end position="201"/>
    </location>
</feature>
<dbReference type="PIRSF" id="PIRSF006060">
    <property type="entry name" value="AA_transporter"/>
    <property type="match status" value="1"/>
</dbReference>
<evidence type="ECO:0000313" key="11">
    <source>
        <dbReference type="Proteomes" id="UP000786811"/>
    </source>
</evidence>